<reference evidence="1" key="1">
    <citation type="submission" date="2019-05" db="EMBL/GenBank/DDBJ databases">
        <title>Whole genome sequencing of Pseudanabaena catenata USMAC16.</title>
        <authorList>
            <person name="Khan Z."/>
            <person name="Omar W.M."/>
            <person name="Convey P."/>
            <person name="Merican F."/>
            <person name="Najimudin N."/>
        </authorList>
    </citation>
    <scope>NUCLEOTIDE SEQUENCE</scope>
    <source>
        <strain evidence="1">USMAC16</strain>
    </source>
</reference>
<comment type="caution">
    <text evidence="1">The sequence shown here is derived from an EMBL/GenBank/DDBJ whole genome shotgun (WGS) entry which is preliminary data.</text>
</comment>
<dbReference type="RefSeq" id="WP_083888408.1">
    <property type="nucleotide sequence ID" value="NZ_VBTY01000103.1"/>
</dbReference>
<name>A0A9X4MD47_9CYAN</name>
<dbReference type="PANTHER" id="PTHR36456">
    <property type="entry name" value="UPF0232 PROTEIN SCO3875"/>
    <property type="match status" value="1"/>
</dbReference>
<dbReference type="Pfam" id="PF05258">
    <property type="entry name" value="DciA"/>
    <property type="match status" value="1"/>
</dbReference>
<dbReference type="InterPro" id="IPR007922">
    <property type="entry name" value="DciA-like"/>
</dbReference>
<evidence type="ECO:0000313" key="1">
    <source>
        <dbReference type="EMBL" id="MDG3495461.1"/>
    </source>
</evidence>
<dbReference type="AlphaFoldDB" id="A0A9X4MD47"/>
<sequence>MLNYLVLSKRYVWFMDMSLTGLPNILHGIQSRTSWQQRCQYLLIVEKWSDIVGESVALQTCPIGVYQKTLQVAVSSAIWSQALTFERVRILAKINALFSDLGNLAIADIHFSTAKWATQQQILKEIVKERQAVTEDHPSYLPPAQMPSKPLKPNLKVVQPETPKPPATANDAFQRWQDVMKLRTNQMPKCPRCNRPALIGELSRWQMCRVCAIENLFN</sequence>
<keyword evidence="2" id="KW-1185">Reference proteome</keyword>
<accession>A0A9X4MD47</accession>
<evidence type="ECO:0000313" key="2">
    <source>
        <dbReference type="Proteomes" id="UP001152872"/>
    </source>
</evidence>
<protein>
    <submittedName>
        <fullName evidence="1">DUF721 domain-containing protein</fullName>
    </submittedName>
</protein>
<dbReference type="EMBL" id="VBTY01000103">
    <property type="protein sequence ID" value="MDG3495461.1"/>
    <property type="molecule type" value="Genomic_DNA"/>
</dbReference>
<organism evidence="1 2">
    <name type="scientific">Pseudanabaena catenata USMAC16</name>
    <dbReference type="NCBI Taxonomy" id="1855837"/>
    <lineage>
        <taxon>Bacteria</taxon>
        <taxon>Bacillati</taxon>
        <taxon>Cyanobacteriota</taxon>
        <taxon>Cyanophyceae</taxon>
        <taxon>Pseudanabaenales</taxon>
        <taxon>Pseudanabaenaceae</taxon>
        <taxon>Pseudanabaena</taxon>
    </lineage>
</organism>
<dbReference type="PANTHER" id="PTHR36456:SF1">
    <property type="entry name" value="UPF0232 PROTEIN SCO3875"/>
    <property type="match status" value="1"/>
</dbReference>
<proteinExistence type="predicted"/>
<dbReference type="Proteomes" id="UP001152872">
    <property type="component" value="Unassembled WGS sequence"/>
</dbReference>
<gene>
    <name evidence="1" type="ORF">FEV09_12950</name>
</gene>